<keyword evidence="3" id="KW-1185">Reference proteome</keyword>
<proteinExistence type="predicted"/>
<dbReference type="AlphaFoldDB" id="A0A1W6YTK1"/>
<dbReference type="Gene3D" id="3.30.530.20">
    <property type="match status" value="1"/>
</dbReference>
<dbReference type="Proteomes" id="UP000194151">
    <property type="component" value="Chromosome"/>
</dbReference>
<sequence>MPLEEAWQLMLDVPRILPCLPGARLTEVEGDNRYKGSVSVKLGPIRLSFDGQAQLVRQDDENHIAWLEGSGVDPKGRGSARSEFSFALAPVAGGTQVTVTTQLALSGSVAQYGRGSGMITEVASQILAQFERNLAQSLAAPAAGTGAGAEMGPDPDTGLDSGPAPDTGATAAARGAALRGAALNGAAGTPAAFAAGTVDAQTVLLQAQAVLGQAQAILALAQSRMMQAQHGKAASAPPAAELNMLSIGLKAMWARIRYGVAGLLGRRP</sequence>
<evidence type="ECO:0000313" key="3">
    <source>
        <dbReference type="Proteomes" id="UP000194151"/>
    </source>
</evidence>
<evidence type="ECO:0000256" key="1">
    <source>
        <dbReference type="SAM" id="MobiDB-lite"/>
    </source>
</evidence>
<dbReference type="InterPro" id="IPR023393">
    <property type="entry name" value="START-like_dom_sf"/>
</dbReference>
<evidence type="ECO:0008006" key="4">
    <source>
        <dbReference type="Google" id="ProtNLM"/>
    </source>
</evidence>
<accession>A0A1W6YTK1</accession>
<gene>
    <name evidence="2" type="ORF">CAL12_03270</name>
</gene>
<protein>
    <recommendedName>
        <fullName evidence="4">Carbon monoxide dehydrogenase</fullName>
    </recommendedName>
</protein>
<evidence type="ECO:0000313" key="2">
    <source>
        <dbReference type="EMBL" id="ARP84341.1"/>
    </source>
</evidence>
<feature type="region of interest" description="Disordered" evidence="1">
    <location>
        <begin position="144"/>
        <end position="171"/>
    </location>
</feature>
<dbReference type="PANTHER" id="PTHR38588:SF1">
    <property type="entry name" value="BLL0334 PROTEIN"/>
    <property type="match status" value="1"/>
</dbReference>
<dbReference type="SUPFAM" id="SSF55961">
    <property type="entry name" value="Bet v1-like"/>
    <property type="match status" value="1"/>
</dbReference>
<dbReference type="EMBL" id="CP021108">
    <property type="protein sequence ID" value="ARP84341.1"/>
    <property type="molecule type" value="Genomic_DNA"/>
</dbReference>
<dbReference type="KEGG" id="bgv:CAL12_03270"/>
<dbReference type="InterPro" id="IPR010419">
    <property type="entry name" value="CO_DH_gsu"/>
</dbReference>
<dbReference type="STRING" id="1416806.CAL12_03270"/>
<organism evidence="2 3">
    <name type="scientific">Bordetella genomosp. 8</name>
    <dbReference type="NCBI Taxonomy" id="1416806"/>
    <lineage>
        <taxon>Bacteria</taxon>
        <taxon>Pseudomonadati</taxon>
        <taxon>Pseudomonadota</taxon>
        <taxon>Betaproteobacteria</taxon>
        <taxon>Burkholderiales</taxon>
        <taxon>Alcaligenaceae</taxon>
        <taxon>Bordetella</taxon>
    </lineage>
</organism>
<name>A0A1W6YTK1_9BORD</name>
<dbReference type="CDD" id="cd07823">
    <property type="entry name" value="SRPBCC_5"/>
    <property type="match status" value="1"/>
</dbReference>
<feature type="compositionally biased region" description="Low complexity" evidence="1">
    <location>
        <begin position="162"/>
        <end position="171"/>
    </location>
</feature>
<dbReference type="OrthoDB" id="9808623at2"/>
<dbReference type="Pfam" id="PF06240">
    <property type="entry name" value="COXG"/>
    <property type="match status" value="1"/>
</dbReference>
<reference evidence="2 3" key="1">
    <citation type="submission" date="2017-05" db="EMBL/GenBank/DDBJ databases">
        <title>Complete and WGS of Bordetella genogroups.</title>
        <authorList>
            <person name="Spilker T."/>
            <person name="LiPuma J."/>
        </authorList>
    </citation>
    <scope>NUCLEOTIDE SEQUENCE [LARGE SCALE GENOMIC DNA]</scope>
    <source>
        <strain evidence="2 3">AU19157</strain>
    </source>
</reference>
<dbReference type="PANTHER" id="PTHR38588">
    <property type="entry name" value="BLL0334 PROTEIN"/>
    <property type="match status" value="1"/>
</dbReference>